<name>A0ABS4TLV7_9PSEU</name>
<evidence type="ECO:0000313" key="1">
    <source>
        <dbReference type="EMBL" id="MBP2325371.1"/>
    </source>
</evidence>
<comment type="caution">
    <text evidence="1">The sequence shown here is derived from an EMBL/GenBank/DDBJ whole genome shotgun (WGS) entry which is preliminary data.</text>
</comment>
<evidence type="ECO:0000313" key="2">
    <source>
        <dbReference type="Proteomes" id="UP001519332"/>
    </source>
</evidence>
<organism evidence="1 2">
    <name type="scientific">Kibdelosporangium banguiense</name>
    <dbReference type="NCBI Taxonomy" id="1365924"/>
    <lineage>
        <taxon>Bacteria</taxon>
        <taxon>Bacillati</taxon>
        <taxon>Actinomycetota</taxon>
        <taxon>Actinomycetes</taxon>
        <taxon>Pseudonocardiales</taxon>
        <taxon>Pseudonocardiaceae</taxon>
        <taxon>Kibdelosporangium</taxon>
    </lineage>
</organism>
<accession>A0ABS4TLV7</accession>
<proteinExistence type="predicted"/>
<reference evidence="1 2" key="1">
    <citation type="submission" date="2021-03" db="EMBL/GenBank/DDBJ databases">
        <title>Sequencing the genomes of 1000 actinobacteria strains.</title>
        <authorList>
            <person name="Klenk H.-P."/>
        </authorList>
    </citation>
    <scope>NUCLEOTIDE SEQUENCE [LARGE SCALE GENOMIC DNA]</scope>
    <source>
        <strain evidence="1 2">DSM 46670</strain>
    </source>
</reference>
<sequence length="96" mass="9568">MGYEVVIESMRKASTAAGDAAAAAGKVDLGGAVDDVDTAMPGSTSGPAADALAKTWADQVKAWSSDANGYAKDLSTAADHYAASEEAARADFQGLG</sequence>
<dbReference type="EMBL" id="JAGINW010000001">
    <property type="protein sequence ID" value="MBP2325371.1"/>
    <property type="molecule type" value="Genomic_DNA"/>
</dbReference>
<protein>
    <submittedName>
        <fullName evidence="1">Outer membrane murein-binding lipoprotein Lpp</fullName>
    </submittedName>
</protein>
<dbReference type="RefSeq" id="WP_209642578.1">
    <property type="nucleotide sequence ID" value="NZ_JAGINW010000001.1"/>
</dbReference>
<keyword evidence="2" id="KW-1185">Reference proteome</keyword>
<keyword evidence="1" id="KW-0449">Lipoprotein</keyword>
<gene>
    <name evidence="1" type="ORF">JOF56_005756</name>
</gene>
<dbReference type="Proteomes" id="UP001519332">
    <property type="component" value="Unassembled WGS sequence"/>
</dbReference>